<comment type="caution">
    <text evidence="2">The sequence shown here is derived from an EMBL/GenBank/DDBJ whole genome shotgun (WGS) entry which is preliminary data.</text>
</comment>
<dbReference type="AlphaFoldDB" id="A0A9P6SRK3"/>
<dbReference type="EMBL" id="JAAAHW010001601">
    <property type="protein sequence ID" value="KAF9994326.1"/>
    <property type="molecule type" value="Genomic_DNA"/>
</dbReference>
<organism evidence="2 3">
    <name type="scientific">Modicella reniformis</name>
    <dbReference type="NCBI Taxonomy" id="1440133"/>
    <lineage>
        <taxon>Eukaryota</taxon>
        <taxon>Fungi</taxon>
        <taxon>Fungi incertae sedis</taxon>
        <taxon>Mucoromycota</taxon>
        <taxon>Mortierellomycotina</taxon>
        <taxon>Mortierellomycetes</taxon>
        <taxon>Mortierellales</taxon>
        <taxon>Mortierellaceae</taxon>
        <taxon>Modicella</taxon>
    </lineage>
</organism>
<sequence>DLPYDQSKSADGQLKPSPTSTTGVATDDTIVQDDESLLDTVTEVEHLNSEAVMFYSSKYVWQQQQQLQH</sequence>
<reference evidence="2" key="1">
    <citation type="journal article" date="2020" name="Fungal Divers.">
        <title>Resolving the Mortierellaceae phylogeny through synthesis of multi-gene phylogenetics and phylogenomics.</title>
        <authorList>
            <person name="Vandepol N."/>
            <person name="Liber J."/>
            <person name="Desiro A."/>
            <person name="Na H."/>
            <person name="Kennedy M."/>
            <person name="Barry K."/>
            <person name="Grigoriev I.V."/>
            <person name="Miller A.N."/>
            <person name="O'Donnell K."/>
            <person name="Stajich J.E."/>
            <person name="Bonito G."/>
        </authorList>
    </citation>
    <scope>NUCLEOTIDE SEQUENCE</scope>
    <source>
        <strain evidence="2">MES-2147</strain>
    </source>
</reference>
<proteinExistence type="predicted"/>
<feature type="region of interest" description="Disordered" evidence="1">
    <location>
        <begin position="1"/>
        <end position="25"/>
    </location>
</feature>
<evidence type="ECO:0000256" key="1">
    <source>
        <dbReference type="SAM" id="MobiDB-lite"/>
    </source>
</evidence>
<gene>
    <name evidence="2" type="ORF">BGZ65_010055</name>
</gene>
<protein>
    <submittedName>
        <fullName evidence="2">Uncharacterized protein</fullName>
    </submittedName>
</protein>
<name>A0A9P6SRK3_9FUNG</name>
<evidence type="ECO:0000313" key="2">
    <source>
        <dbReference type="EMBL" id="KAF9994326.1"/>
    </source>
</evidence>
<feature type="compositionally biased region" description="Polar residues" evidence="1">
    <location>
        <begin position="1"/>
        <end position="24"/>
    </location>
</feature>
<evidence type="ECO:0000313" key="3">
    <source>
        <dbReference type="Proteomes" id="UP000749646"/>
    </source>
</evidence>
<keyword evidence="3" id="KW-1185">Reference proteome</keyword>
<accession>A0A9P6SRK3</accession>
<feature type="non-terminal residue" evidence="2">
    <location>
        <position position="1"/>
    </location>
</feature>
<dbReference type="Proteomes" id="UP000749646">
    <property type="component" value="Unassembled WGS sequence"/>
</dbReference>